<sequence>MSIWSLLVSLALICCIGSVHSQSCFSDSDCDSGICCRRWNRVNRTCSWIASCPCQFNSDCKSGERCVWSRCVSEKRNYFPTYKAHTFNIPNIPTVDPFDFPTFDPYPDHDDCVHDSDCFGSRICKDGQCRHYSSGSSSRGLLSGSKLMGIVLTAIVATIISCIYYACKRSRKPPNLPSRNVNINAPPTGVEASRRNDHEMQAGNVGTINLRASDHSESTNSTVVVIEDETPLPPGAPPPYSSLQFEARQGSESLSDQSPPSYDEAVKNLTST</sequence>
<feature type="compositionally biased region" description="Polar residues" evidence="1">
    <location>
        <begin position="250"/>
        <end position="260"/>
    </location>
</feature>
<name>A0ABN8M6K5_9CNID</name>
<keyword evidence="2" id="KW-0812">Transmembrane</keyword>
<reference evidence="4 5" key="1">
    <citation type="submission" date="2022-05" db="EMBL/GenBank/DDBJ databases">
        <authorList>
            <consortium name="Genoscope - CEA"/>
            <person name="William W."/>
        </authorList>
    </citation>
    <scope>NUCLEOTIDE SEQUENCE [LARGE SCALE GENOMIC DNA]</scope>
</reference>
<keyword evidence="2" id="KW-0472">Membrane</keyword>
<feature type="chain" id="PRO_5046103412" evidence="3">
    <location>
        <begin position="22"/>
        <end position="272"/>
    </location>
</feature>
<evidence type="ECO:0000256" key="3">
    <source>
        <dbReference type="SAM" id="SignalP"/>
    </source>
</evidence>
<dbReference type="EMBL" id="CALNXI010000259">
    <property type="protein sequence ID" value="CAH3023392.1"/>
    <property type="molecule type" value="Genomic_DNA"/>
</dbReference>
<feature type="compositionally biased region" description="Pro residues" evidence="1">
    <location>
        <begin position="231"/>
        <end position="240"/>
    </location>
</feature>
<keyword evidence="2" id="KW-1133">Transmembrane helix</keyword>
<proteinExistence type="predicted"/>
<keyword evidence="5" id="KW-1185">Reference proteome</keyword>
<organism evidence="4 5">
    <name type="scientific">Porites evermanni</name>
    <dbReference type="NCBI Taxonomy" id="104178"/>
    <lineage>
        <taxon>Eukaryota</taxon>
        <taxon>Metazoa</taxon>
        <taxon>Cnidaria</taxon>
        <taxon>Anthozoa</taxon>
        <taxon>Hexacorallia</taxon>
        <taxon>Scleractinia</taxon>
        <taxon>Fungiina</taxon>
        <taxon>Poritidae</taxon>
        <taxon>Porites</taxon>
    </lineage>
</organism>
<feature type="region of interest" description="Disordered" evidence="1">
    <location>
        <begin position="226"/>
        <end position="272"/>
    </location>
</feature>
<feature type="transmembrane region" description="Helical" evidence="2">
    <location>
        <begin position="147"/>
        <end position="167"/>
    </location>
</feature>
<accession>A0ABN8M6K5</accession>
<comment type="caution">
    <text evidence="4">The sequence shown here is derived from an EMBL/GenBank/DDBJ whole genome shotgun (WGS) entry which is preliminary data.</text>
</comment>
<gene>
    <name evidence="4" type="ORF">PEVE_00019149</name>
</gene>
<evidence type="ECO:0000313" key="4">
    <source>
        <dbReference type="EMBL" id="CAH3023392.1"/>
    </source>
</evidence>
<evidence type="ECO:0000256" key="1">
    <source>
        <dbReference type="SAM" id="MobiDB-lite"/>
    </source>
</evidence>
<protein>
    <submittedName>
        <fullName evidence="4">Uncharacterized protein</fullName>
    </submittedName>
</protein>
<dbReference type="Proteomes" id="UP001159427">
    <property type="component" value="Unassembled WGS sequence"/>
</dbReference>
<keyword evidence="3" id="KW-0732">Signal</keyword>
<evidence type="ECO:0000313" key="5">
    <source>
        <dbReference type="Proteomes" id="UP001159427"/>
    </source>
</evidence>
<feature type="signal peptide" evidence="3">
    <location>
        <begin position="1"/>
        <end position="21"/>
    </location>
</feature>
<evidence type="ECO:0000256" key="2">
    <source>
        <dbReference type="SAM" id="Phobius"/>
    </source>
</evidence>
<feature type="region of interest" description="Disordered" evidence="1">
    <location>
        <begin position="175"/>
        <end position="194"/>
    </location>
</feature>